<dbReference type="AlphaFoldDB" id="A0A1Y1IT25"/>
<dbReference type="Proteomes" id="UP000054558">
    <property type="component" value="Unassembled WGS sequence"/>
</dbReference>
<evidence type="ECO:0000313" key="3">
    <source>
        <dbReference type="Proteomes" id="UP000054558"/>
    </source>
</evidence>
<protein>
    <submittedName>
        <fullName evidence="2">Uncharacterized protein</fullName>
    </submittedName>
</protein>
<evidence type="ECO:0000313" key="2">
    <source>
        <dbReference type="EMBL" id="GAQ91338.1"/>
    </source>
</evidence>
<feature type="compositionally biased region" description="Low complexity" evidence="1">
    <location>
        <begin position="10"/>
        <end position="21"/>
    </location>
</feature>
<organism evidence="2 3">
    <name type="scientific">Klebsormidium nitens</name>
    <name type="common">Green alga</name>
    <name type="synonym">Ulothrix nitens</name>
    <dbReference type="NCBI Taxonomy" id="105231"/>
    <lineage>
        <taxon>Eukaryota</taxon>
        <taxon>Viridiplantae</taxon>
        <taxon>Streptophyta</taxon>
        <taxon>Klebsormidiophyceae</taxon>
        <taxon>Klebsormidiales</taxon>
        <taxon>Klebsormidiaceae</taxon>
        <taxon>Klebsormidium</taxon>
    </lineage>
</organism>
<keyword evidence="3" id="KW-1185">Reference proteome</keyword>
<feature type="region of interest" description="Disordered" evidence="1">
    <location>
        <begin position="1"/>
        <end position="32"/>
    </location>
</feature>
<sequence>NRPDEQVRGRSLSRSSSPLKSCARNMQDQMNQKHEQTDLLQMLGSASPNQFLELIVLIQVSNAHFNQRRSNIATGFREKLYELVGHSRLSSTAHRADVPARVAALAELAASKTWLRGG</sequence>
<reference evidence="2 3" key="1">
    <citation type="journal article" date="2014" name="Nat. Commun.">
        <title>Klebsormidium flaccidum genome reveals primary factors for plant terrestrial adaptation.</title>
        <authorList>
            <person name="Hori K."/>
            <person name="Maruyama F."/>
            <person name="Fujisawa T."/>
            <person name="Togashi T."/>
            <person name="Yamamoto N."/>
            <person name="Seo M."/>
            <person name="Sato S."/>
            <person name="Yamada T."/>
            <person name="Mori H."/>
            <person name="Tajima N."/>
            <person name="Moriyama T."/>
            <person name="Ikeuchi M."/>
            <person name="Watanabe M."/>
            <person name="Wada H."/>
            <person name="Kobayashi K."/>
            <person name="Saito M."/>
            <person name="Masuda T."/>
            <person name="Sasaki-Sekimoto Y."/>
            <person name="Mashiguchi K."/>
            <person name="Awai K."/>
            <person name="Shimojima M."/>
            <person name="Masuda S."/>
            <person name="Iwai M."/>
            <person name="Nobusawa T."/>
            <person name="Narise T."/>
            <person name="Kondo S."/>
            <person name="Saito H."/>
            <person name="Sato R."/>
            <person name="Murakawa M."/>
            <person name="Ihara Y."/>
            <person name="Oshima-Yamada Y."/>
            <person name="Ohtaka K."/>
            <person name="Satoh M."/>
            <person name="Sonobe K."/>
            <person name="Ishii M."/>
            <person name="Ohtani R."/>
            <person name="Kanamori-Sato M."/>
            <person name="Honoki R."/>
            <person name="Miyazaki D."/>
            <person name="Mochizuki H."/>
            <person name="Umetsu J."/>
            <person name="Higashi K."/>
            <person name="Shibata D."/>
            <person name="Kamiya Y."/>
            <person name="Sato N."/>
            <person name="Nakamura Y."/>
            <person name="Tabata S."/>
            <person name="Ida S."/>
            <person name="Kurokawa K."/>
            <person name="Ohta H."/>
        </authorList>
    </citation>
    <scope>NUCLEOTIDE SEQUENCE [LARGE SCALE GENOMIC DNA]</scope>
    <source>
        <strain evidence="2 3">NIES-2285</strain>
    </source>
</reference>
<proteinExistence type="predicted"/>
<feature type="non-terminal residue" evidence="2">
    <location>
        <position position="1"/>
    </location>
</feature>
<gene>
    <name evidence="2" type="ORF">KFL_007690010</name>
</gene>
<dbReference type="OMA" id="CARNMQD"/>
<dbReference type="EMBL" id="DF237718">
    <property type="protein sequence ID" value="GAQ91338.1"/>
    <property type="molecule type" value="Genomic_DNA"/>
</dbReference>
<accession>A0A1Y1IT25</accession>
<name>A0A1Y1IT25_KLENI</name>
<evidence type="ECO:0000256" key="1">
    <source>
        <dbReference type="SAM" id="MobiDB-lite"/>
    </source>
</evidence>